<evidence type="ECO:0000256" key="23">
    <source>
        <dbReference type="ARBA" id="ARBA00023123"/>
    </source>
</evidence>
<dbReference type="GO" id="GO:0030139">
    <property type="term" value="C:endocytic vesicle"/>
    <property type="evidence" value="ECO:0007669"/>
    <property type="project" value="TreeGrafter"/>
</dbReference>
<keyword evidence="20" id="KW-0112">Calmodulin-binding</keyword>
<dbReference type="Gene3D" id="3.40.850.10">
    <property type="entry name" value="Kinesin motor domain"/>
    <property type="match status" value="2"/>
</dbReference>
<dbReference type="Gene3D" id="1.20.58.530">
    <property type="match status" value="1"/>
</dbReference>
<dbReference type="GO" id="GO:0030136">
    <property type="term" value="C:clathrin-coated vesicle"/>
    <property type="evidence" value="ECO:0007669"/>
    <property type="project" value="UniProtKB-SubCell"/>
</dbReference>
<dbReference type="Ensembl" id="ENSCCRT00000067031.2">
    <property type="protein sequence ID" value="ENSCCRP00000061837.2"/>
    <property type="gene ID" value="ENSCCRG00000028622.2"/>
</dbReference>
<keyword evidence="14" id="KW-0963">Cytoplasm</keyword>
<comment type="similarity">
    <text evidence="10 32">Belongs to the TRAFAC class myosin-kinesin ATPase superfamily. Myosin family.</text>
</comment>
<evidence type="ECO:0000256" key="33">
    <source>
        <dbReference type="SAM" id="MobiDB-lite"/>
    </source>
</evidence>
<keyword evidence="16" id="KW-0254">Endocytosis</keyword>
<feature type="region of interest" description="Disordered" evidence="33">
    <location>
        <begin position="931"/>
        <end position="977"/>
    </location>
</feature>
<dbReference type="GeneTree" id="ENSGT00940000156078"/>
<dbReference type="FunFam" id="3.30.70.1590:FF:000002">
    <property type="entry name" value="unconventional myosin-VI isoform X1"/>
    <property type="match status" value="1"/>
</dbReference>
<evidence type="ECO:0000256" key="2">
    <source>
        <dbReference type="ARBA" id="ARBA00004123"/>
    </source>
</evidence>
<evidence type="ECO:0000313" key="36">
    <source>
        <dbReference type="Ensembl" id="ENSCCRP00000061837.2"/>
    </source>
</evidence>
<dbReference type="FunFam" id="1.10.10.820:FF:000005">
    <property type="entry name" value="unconventional myosin-VI isoform X2"/>
    <property type="match status" value="1"/>
</dbReference>
<evidence type="ECO:0000256" key="14">
    <source>
        <dbReference type="ARBA" id="ARBA00022490"/>
    </source>
</evidence>
<dbReference type="GO" id="GO:0042491">
    <property type="term" value="P:inner ear auditory receptor cell differentiation"/>
    <property type="evidence" value="ECO:0007669"/>
    <property type="project" value="TreeGrafter"/>
</dbReference>
<dbReference type="GO" id="GO:0005516">
    <property type="term" value="F:calmodulin binding"/>
    <property type="evidence" value="ECO:0007669"/>
    <property type="project" value="UniProtKB-KW"/>
</dbReference>
<keyword evidence="37" id="KW-1185">Reference proteome</keyword>
<dbReference type="Pfam" id="PF16521">
    <property type="entry name" value="Myosin-VI_CBD"/>
    <property type="match status" value="1"/>
</dbReference>
<dbReference type="FunFam" id="1.20.58.530:FF:000006">
    <property type="entry name" value="Putative unconventional myosin-VI"/>
    <property type="match status" value="1"/>
</dbReference>
<keyword evidence="18 32" id="KW-0547">Nucleotide-binding</keyword>
<dbReference type="GO" id="GO:0006897">
    <property type="term" value="P:endocytosis"/>
    <property type="evidence" value="ECO:0007669"/>
    <property type="project" value="UniProtKB-KW"/>
</dbReference>
<keyword evidence="24" id="KW-0472">Membrane</keyword>
<proteinExistence type="inferred from homology"/>
<evidence type="ECO:0000256" key="26">
    <source>
        <dbReference type="ARBA" id="ARBA00023176"/>
    </source>
</evidence>
<keyword evidence="22" id="KW-0333">Golgi apparatus</keyword>
<evidence type="ECO:0000256" key="30">
    <source>
        <dbReference type="ARBA" id="ARBA00023329"/>
    </source>
</evidence>
<evidence type="ECO:0000256" key="10">
    <source>
        <dbReference type="ARBA" id="ARBA00008314"/>
    </source>
</evidence>
<evidence type="ECO:0000256" key="11">
    <source>
        <dbReference type="ARBA" id="ARBA00015382"/>
    </source>
</evidence>
<dbReference type="CDD" id="cd21958">
    <property type="entry name" value="MyUb_Myo6"/>
    <property type="match status" value="1"/>
</dbReference>
<keyword evidence="15" id="KW-0597">Phosphoprotein</keyword>
<evidence type="ECO:0000256" key="5">
    <source>
        <dbReference type="ARBA" id="ARBA00004486"/>
    </source>
</evidence>
<dbReference type="InterPro" id="IPR008989">
    <property type="entry name" value="Myosin_S1_N"/>
</dbReference>
<organism evidence="36 37">
    <name type="scientific">Cyprinus carpio carpio</name>
    <dbReference type="NCBI Taxonomy" id="630221"/>
    <lineage>
        <taxon>Eukaryota</taxon>
        <taxon>Metazoa</taxon>
        <taxon>Chordata</taxon>
        <taxon>Craniata</taxon>
        <taxon>Vertebrata</taxon>
        <taxon>Euteleostomi</taxon>
        <taxon>Actinopterygii</taxon>
        <taxon>Neopterygii</taxon>
        <taxon>Teleostei</taxon>
        <taxon>Ostariophysi</taxon>
        <taxon>Cypriniformes</taxon>
        <taxon>Cyprinidae</taxon>
        <taxon>Cyprininae</taxon>
        <taxon>Cyprinus</taxon>
    </lineage>
</organism>
<keyword evidence="27 32" id="KW-0009">Actin-binding</keyword>
<evidence type="ECO:0000256" key="16">
    <source>
        <dbReference type="ARBA" id="ARBA00022583"/>
    </source>
</evidence>
<dbReference type="CDD" id="cd01382">
    <property type="entry name" value="MYSc_Myo6"/>
    <property type="match status" value="1"/>
</dbReference>
<evidence type="ECO:0000256" key="27">
    <source>
        <dbReference type="ARBA" id="ARBA00023203"/>
    </source>
</evidence>
<dbReference type="InterPro" id="IPR027417">
    <property type="entry name" value="P-loop_NTPase"/>
</dbReference>
<dbReference type="FunFam" id="3.40.850.10:FF:000030">
    <property type="entry name" value="unconventional myosin-VI isoform X1"/>
    <property type="match status" value="1"/>
</dbReference>
<dbReference type="FunFam" id="3.40.850.10:FF:000018">
    <property type="entry name" value="unconventional myosin-VI isoform X1"/>
    <property type="match status" value="1"/>
</dbReference>
<accession>A0A8C1DN08</accession>
<keyword evidence="12" id="KW-0813">Transport</keyword>
<keyword evidence="19 32" id="KW-0067">ATP-binding</keyword>
<dbReference type="GO" id="GO:0007605">
    <property type="term" value="P:sensory perception of sound"/>
    <property type="evidence" value="ECO:0007669"/>
    <property type="project" value="UniProtKB-KW"/>
</dbReference>
<evidence type="ECO:0000256" key="12">
    <source>
        <dbReference type="ARBA" id="ARBA00022448"/>
    </source>
</evidence>
<evidence type="ECO:0000256" key="22">
    <source>
        <dbReference type="ARBA" id="ARBA00023034"/>
    </source>
</evidence>
<keyword evidence="26" id="KW-0168">Coated pit</keyword>
<dbReference type="GO" id="GO:0042472">
    <property type="term" value="P:inner ear morphogenesis"/>
    <property type="evidence" value="ECO:0007669"/>
    <property type="project" value="TreeGrafter"/>
</dbReference>
<dbReference type="GO" id="GO:0032587">
    <property type="term" value="C:ruffle membrane"/>
    <property type="evidence" value="ECO:0007669"/>
    <property type="project" value="UniProtKB-SubCell"/>
</dbReference>
<evidence type="ECO:0000256" key="18">
    <source>
        <dbReference type="ARBA" id="ARBA00022741"/>
    </source>
</evidence>
<keyword evidence="23 32" id="KW-0518">Myosin</keyword>
<dbReference type="GO" id="GO:0015031">
    <property type="term" value="P:protein transport"/>
    <property type="evidence" value="ECO:0007669"/>
    <property type="project" value="UniProtKB-KW"/>
</dbReference>
<dbReference type="CDD" id="cd22294">
    <property type="entry name" value="MYO6_MIU_linker"/>
    <property type="match status" value="1"/>
</dbReference>
<dbReference type="PRINTS" id="PR00193">
    <property type="entry name" value="MYOSINHEAVY"/>
</dbReference>
<dbReference type="Gene3D" id="2.30.30.360">
    <property type="entry name" value="Myosin S1 fragment, N-terminal"/>
    <property type="match status" value="1"/>
</dbReference>
<evidence type="ECO:0000256" key="15">
    <source>
        <dbReference type="ARBA" id="ARBA00022553"/>
    </source>
</evidence>
<dbReference type="SMART" id="SM00242">
    <property type="entry name" value="MYSc"/>
    <property type="match status" value="1"/>
</dbReference>
<reference evidence="36" key="1">
    <citation type="submission" date="2025-08" db="UniProtKB">
        <authorList>
            <consortium name="Ensembl"/>
        </authorList>
    </citation>
    <scope>IDENTIFICATION</scope>
</reference>
<dbReference type="Gene3D" id="3.30.70.1590">
    <property type="match status" value="1"/>
</dbReference>
<dbReference type="InterPro" id="IPR004009">
    <property type="entry name" value="SH3_Myosin"/>
</dbReference>
<evidence type="ECO:0000256" key="21">
    <source>
        <dbReference type="ARBA" id="ARBA00022927"/>
    </source>
</evidence>
<dbReference type="InterPro" id="IPR032412">
    <property type="entry name" value="Myosin-VI_CBD"/>
</dbReference>
<dbReference type="GO" id="GO:0007015">
    <property type="term" value="P:actin filament organization"/>
    <property type="evidence" value="ECO:0007669"/>
    <property type="project" value="TreeGrafter"/>
</dbReference>
<evidence type="ECO:0000256" key="20">
    <source>
        <dbReference type="ARBA" id="ARBA00022860"/>
    </source>
</evidence>
<evidence type="ECO:0000256" key="17">
    <source>
        <dbReference type="ARBA" id="ARBA00022740"/>
    </source>
</evidence>
<dbReference type="PROSITE" id="PS50096">
    <property type="entry name" value="IQ"/>
    <property type="match status" value="1"/>
</dbReference>
<evidence type="ECO:0000259" key="35">
    <source>
        <dbReference type="PROSITE" id="PS51844"/>
    </source>
</evidence>
<protein>
    <recommendedName>
        <fullName evidence="11">Unconventional myosin-VI</fullName>
    </recommendedName>
    <alternativeName>
        <fullName evidence="31">Unconventional myosin-6</fullName>
    </alternativeName>
</protein>
<dbReference type="GO" id="GO:0000146">
    <property type="term" value="F:microfilament motor activity"/>
    <property type="evidence" value="ECO:0007669"/>
    <property type="project" value="TreeGrafter"/>
</dbReference>
<dbReference type="Pfam" id="PF00063">
    <property type="entry name" value="Myosin_head"/>
    <property type="match status" value="1"/>
</dbReference>
<evidence type="ECO:0000256" key="7">
    <source>
        <dbReference type="ARBA" id="ARBA00004556"/>
    </source>
</evidence>
<keyword evidence="30" id="KW-0968">Cytoplasmic vesicle</keyword>
<dbReference type="Pfam" id="PF21521">
    <property type="entry name" value="MYO6_lever"/>
    <property type="match status" value="1"/>
</dbReference>
<dbReference type="GO" id="GO:0030048">
    <property type="term" value="P:actin filament-based movement"/>
    <property type="evidence" value="ECO:0007669"/>
    <property type="project" value="TreeGrafter"/>
</dbReference>
<dbReference type="GO" id="GO:0051015">
    <property type="term" value="F:actin filament binding"/>
    <property type="evidence" value="ECO:0007669"/>
    <property type="project" value="InterPro"/>
</dbReference>
<evidence type="ECO:0000256" key="1">
    <source>
        <dbReference type="ARBA" id="ARBA00004105"/>
    </source>
</evidence>
<evidence type="ECO:0000256" key="25">
    <source>
        <dbReference type="ARBA" id="ARBA00023175"/>
    </source>
</evidence>
<keyword evidence="28" id="KW-0539">Nucleus</keyword>
<dbReference type="GO" id="GO:0005634">
    <property type="term" value="C:nucleus"/>
    <property type="evidence" value="ECO:0007669"/>
    <property type="project" value="UniProtKB-SubCell"/>
</dbReference>
<dbReference type="InterPro" id="IPR049016">
    <property type="entry name" value="MYO6_lever"/>
</dbReference>
<evidence type="ECO:0000259" key="34">
    <source>
        <dbReference type="PROSITE" id="PS51456"/>
    </source>
</evidence>
<dbReference type="FunFam" id="2.30.30.360:FF:000002">
    <property type="entry name" value="Unconventional myosin-VI"/>
    <property type="match status" value="1"/>
</dbReference>
<dbReference type="InterPro" id="IPR036961">
    <property type="entry name" value="Kinesin_motor_dom_sf"/>
</dbReference>
<evidence type="ECO:0000256" key="29">
    <source>
        <dbReference type="ARBA" id="ARBA00023273"/>
    </source>
</evidence>
<feature type="domain" description="Myosin motor" evidence="34">
    <location>
        <begin position="57"/>
        <end position="770"/>
    </location>
</feature>
<evidence type="ECO:0000256" key="9">
    <source>
        <dbReference type="ARBA" id="ARBA00004632"/>
    </source>
</evidence>
<dbReference type="InterPro" id="IPR036114">
    <property type="entry name" value="MYSc_Myo6"/>
</dbReference>
<evidence type="ECO:0000313" key="37">
    <source>
        <dbReference type="Proteomes" id="UP001108240"/>
    </source>
</evidence>
<dbReference type="FunFam" id="1.20.120.720:FF:000005">
    <property type="entry name" value="unconventional myosin-VI isoform X1"/>
    <property type="match status" value="1"/>
</dbReference>
<dbReference type="Gene3D" id="6.10.220.10">
    <property type="match status" value="1"/>
</dbReference>
<dbReference type="PROSITE" id="PS51456">
    <property type="entry name" value="MYOSIN_MOTOR"/>
    <property type="match status" value="1"/>
</dbReference>
<keyword evidence="17" id="KW-1009">Hearing</keyword>
<keyword evidence="25 32" id="KW-0505">Motor protein</keyword>
<dbReference type="Proteomes" id="UP001108240">
    <property type="component" value="Unplaced"/>
</dbReference>
<evidence type="ECO:0000256" key="3">
    <source>
        <dbReference type="ARBA" id="ARBA00004132"/>
    </source>
</evidence>
<dbReference type="GO" id="GO:0005902">
    <property type="term" value="C:microvillus"/>
    <property type="evidence" value="ECO:0007669"/>
    <property type="project" value="UniProtKB-SubCell"/>
</dbReference>
<keyword evidence="29" id="KW-0966">Cell projection</keyword>
<sequence length="1283" mass="148476">MEDGKPVWAPHPTDGFQLGMIVDIGADALTIEPLNQRGKTFLAPISQVFPAEDDVNKHVEDNCSLMYLNEGTLLNNIRVRYSKDLIYTSVANILIAVNPYFDIPKLYSPETIKSYQGRSLGTLPPHVYAIADKAYRDMRVLNMSQSIIVSGESGAGKTENTKFVLRYLTTSYGTCQDIDERIVEANPLLEAFGNAKTVRNNNSSRFGKFVEIHFNEKNAVVGGFVSHYLLEKSRICMQSAEERNYHIFYRLCAGASEDIRNMLHLNSPDNFRYLNRGCTRYFANKDSDKQIMQNRKSPEHGKVGALKDPLLDDLGDFNRMVVAMKKIGLDDTEKLNLFRVVSGVLHLGNIDFEETGSTSGGCILKNQTSQTLEYCAELLGLDQDDLRVSLTTRVMLTTAGGAKGTVIKVPLKVEQANNARDALAKAVYSRLFDHVVKRVNQCFPFETSSNFIGVLDIAGFEYFEHNSFEQFCINYCNEKLQQFFNERILKEEQELYQKEGLGVNEVHYVDNQDCIDLVEAKLVGILDILDEENRLPQPSDQHFAETVHSKHKDHFRLTVPRKSKLTIHRNLRDDEGFIIRHFAGAVCYETTQFVEKNNDALHMSLESLVCESKDKFVRDLFENNSNSKDSKQKAGKLSFISVGNKFKTQLNLLLEKLRSTGSSFIRCVKPNLKMVSHQFEGAQILSQLQCSGMVSVLDLMQGGFPSRAPFHELYNMYKQYMPNKLTRLDPRLFCKALFKALGLNQNDYKFGLTRVFFRPGKFAEFDQIMKSDPEHLAELVKRVNKWLVCSRWKKVQWCTLSVIKLRNKMSFRASACIKIQKTVRMWLCKRRHKTRIDGMVKVKNLRKRMEKFNEAVNGLKEGKQEMGKQVEELATSTDALMTKIKSTVMSRKEIEQEYEGLVKRSEQLLSSMQKKKQEQEETERLKHIQEEMERERKRHEEEEQLRKQEEEDRRMKAEMEQKRKQEEEERKKREEEERVMQAEIEMQLALEREEETQRQTMLEQERRDRELAMRIAQSEAELIQDEAQMDPNLRRAHVWPHPRSPLTIAASNLLSEVGAQMQANKVAAEVKKYDLSKWKYAELRDAINTSCDIELLAACREEFHRRLKVYHAWKSKNKKQNTDTEMRAPKSVTDYVLLLFYISSAQQNPAPPVPARQQESAMNRQQRYFRIPFIRPADQYKDPQNKKKGWWYAHFDGAWIARQMELHPDKQPILLVAGKDDMEMCELSLEETGLTRKRGAEILPRQFEEIWERCGGIQYLRNAIESKQARPTYATAMLQNLLK</sequence>
<name>A0A8C1DN08_CYPCA</name>
<dbReference type="InterPro" id="IPR001609">
    <property type="entry name" value="Myosin_head_motor_dom-like"/>
</dbReference>
<dbReference type="PANTHER" id="PTHR13140:SF745">
    <property type="entry name" value="UNCONVENTIONAL MYOSIN-VI"/>
    <property type="match status" value="1"/>
</dbReference>
<dbReference type="GO" id="GO:0030175">
    <property type="term" value="C:filopodium"/>
    <property type="evidence" value="ECO:0007669"/>
    <property type="project" value="UniProtKB-SubCell"/>
</dbReference>
<feature type="region of interest" description="Actin-binding" evidence="32">
    <location>
        <begin position="650"/>
        <end position="672"/>
    </location>
</feature>
<dbReference type="Gene3D" id="1.20.120.720">
    <property type="entry name" value="Myosin VI head, motor domain, U50 subdomain"/>
    <property type="match status" value="1"/>
</dbReference>
<dbReference type="GO" id="GO:0048471">
    <property type="term" value="C:perinuclear region of cytoplasm"/>
    <property type="evidence" value="ECO:0007669"/>
    <property type="project" value="UniProtKB-SubCell"/>
</dbReference>
<comment type="subcellular location">
    <subcellularLocation>
        <location evidence="5">Cell projection</location>
        <location evidence="5">Filopodium</location>
    </subcellularLocation>
    <subcellularLocation>
        <location evidence="1">Cell projection</location>
        <location evidence="1">Microvillus</location>
    </subcellularLocation>
    <subcellularLocation>
        <location evidence="9">Cell projection</location>
        <location evidence="9">Ruffle membrane</location>
    </subcellularLocation>
    <subcellularLocation>
        <location evidence="6">Cytoplasm</location>
        <location evidence="6">Cytosol</location>
    </subcellularLocation>
    <subcellularLocation>
        <location evidence="7">Cytoplasm</location>
        <location evidence="7">Perinuclear region</location>
    </subcellularLocation>
    <subcellularLocation>
        <location evidence="3">Cytoplasmic vesicle</location>
        <location evidence="3">Clathrin-coated vesicle</location>
    </subcellularLocation>
    <subcellularLocation>
        <location evidence="4">Golgi apparatus</location>
        <location evidence="4">trans-Golgi network membrane</location>
        <topology evidence="4">Peripheral membrane protein</topology>
    </subcellularLocation>
    <subcellularLocation>
        <location evidence="8">Membrane</location>
        <location evidence="8">Clathrin-coated pit</location>
    </subcellularLocation>
    <subcellularLocation>
        <location evidence="2">Nucleus</location>
    </subcellularLocation>
</comment>
<reference evidence="36" key="2">
    <citation type="submission" date="2025-09" db="UniProtKB">
        <authorList>
            <consortium name="Ensembl"/>
        </authorList>
    </citation>
    <scope>IDENTIFICATION</scope>
</reference>
<evidence type="ECO:0000256" key="32">
    <source>
        <dbReference type="PROSITE-ProRule" id="PRU00782"/>
    </source>
</evidence>
<feature type="domain" description="Myosin N-terminal SH3-like" evidence="35">
    <location>
        <begin position="2"/>
        <end position="53"/>
    </location>
</feature>
<evidence type="ECO:0000256" key="28">
    <source>
        <dbReference type="ARBA" id="ARBA00023242"/>
    </source>
</evidence>
<dbReference type="GO" id="GO:0016459">
    <property type="term" value="C:myosin complex"/>
    <property type="evidence" value="ECO:0007669"/>
    <property type="project" value="UniProtKB-KW"/>
</dbReference>
<dbReference type="CDD" id="cd21759">
    <property type="entry name" value="CBD_MYO6-like"/>
    <property type="match status" value="1"/>
</dbReference>
<evidence type="ECO:0000256" key="19">
    <source>
        <dbReference type="ARBA" id="ARBA00022840"/>
    </source>
</evidence>
<evidence type="ECO:0000256" key="4">
    <source>
        <dbReference type="ARBA" id="ARBA00004150"/>
    </source>
</evidence>
<dbReference type="GO" id="GO:0005524">
    <property type="term" value="F:ATP binding"/>
    <property type="evidence" value="ECO:0007669"/>
    <property type="project" value="UniProtKB-UniRule"/>
</dbReference>
<evidence type="ECO:0000256" key="31">
    <source>
        <dbReference type="ARBA" id="ARBA00030027"/>
    </source>
</evidence>
<evidence type="ECO:0000256" key="6">
    <source>
        <dbReference type="ARBA" id="ARBA00004514"/>
    </source>
</evidence>
<dbReference type="GO" id="GO:0005905">
    <property type="term" value="C:clathrin-coated pit"/>
    <property type="evidence" value="ECO:0007669"/>
    <property type="project" value="UniProtKB-SubCell"/>
</dbReference>
<dbReference type="GO" id="GO:0005794">
    <property type="term" value="C:Golgi apparatus"/>
    <property type="evidence" value="ECO:0007669"/>
    <property type="project" value="UniProtKB-SubCell"/>
</dbReference>
<keyword evidence="13" id="KW-1003">Cell membrane</keyword>
<dbReference type="PROSITE" id="PS51844">
    <property type="entry name" value="SH3_LIKE"/>
    <property type="match status" value="1"/>
</dbReference>
<evidence type="ECO:0000256" key="13">
    <source>
        <dbReference type="ARBA" id="ARBA00022475"/>
    </source>
</evidence>
<dbReference type="PANTHER" id="PTHR13140">
    <property type="entry name" value="MYOSIN"/>
    <property type="match status" value="1"/>
</dbReference>
<dbReference type="SUPFAM" id="SSF52540">
    <property type="entry name" value="P-loop containing nucleoside triphosphate hydrolases"/>
    <property type="match status" value="1"/>
</dbReference>
<feature type="binding site" evidence="32">
    <location>
        <begin position="151"/>
        <end position="158"/>
    </location>
    <ligand>
        <name>ATP</name>
        <dbReference type="ChEBI" id="CHEBI:30616"/>
    </ligand>
</feature>
<keyword evidence="21" id="KW-0653">Protein transport</keyword>
<dbReference type="GO" id="GO:0005829">
    <property type="term" value="C:cytosol"/>
    <property type="evidence" value="ECO:0007669"/>
    <property type="project" value="UniProtKB-SubCell"/>
</dbReference>
<evidence type="ECO:0000256" key="8">
    <source>
        <dbReference type="ARBA" id="ARBA00004600"/>
    </source>
</evidence>
<evidence type="ECO:0000256" key="24">
    <source>
        <dbReference type="ARBA" id="ARBA00023136"/>
    </source>
</evidence>